<keyword evidence="2 7" id="KW-0813">Transport</keyword>
<feature type="transmembrane region" description="Helical" evidence="7">
    <location>
        <begin position="114"/>
        <end position="135"/>
    </location>
</feature>
<dbReference type="AlphaFoldDB" id="A0A919S053"/>
<dbReference type="Gene3D" id="1.10.3720.10">
    <property type="entry name" value="MetI-like"/>
    <property type="match status" value="1"/>
</dbReference>
<comment type="caution">
    <text evidence="9">The sequence shown here is derived from an EMBL/GenBank/DDBJ whole genome shotgun (WGS) entry which is preliminary data.</text>
</comment>
<keyword evidence="3" id="KW-1003">Cell membrane</keyword>
<feature type="transmembrane region" description="Helical" evidence="7">
    <location>
        <begin position="147"/>
        <end position="168"/>
    </location>
</feature>
<keyword evidence="5 7" id="KW-1133">Transmembrane helix</keyword>
<feature type="transmembrane region" description="Helical" evidence="7">
    <location>
        <begin position="250"/>
        <end position="268"/>
    </location>
</feature>
<comment type="similarity">
    <text evidence="7">Belongs to the binding-protein-dependent transport system permease family.</text>
</comment>
<evidence type="ECO:0000256" key="7">
    <source>
        <dbReference type="RuleBase" id="RU363032"/>
    </source>
</evidence>
<dbReference type="CDD" id="cd06261">
    <property type="entry name" value="TM_PBP2"/>
    <property type="match status" value="1"/>
</dbReference>
<evidence type="ECO:0000256" key="2">
    <source>
        <dbReference type="ARBA" id="ARBA00022448"/>
    </source>
</evidence>
<proteinExistence type="inferred from homology"/>
<dbReference type="GO" id="GO:0055085">
    <property type="term" value="P:transmembrane transport"/>
    <property type="evidence" value="ECO:0007669"/>
    <property type="project" value="InterPro"/>
</dbReference>
<dbReference type="Proteomes" id="UP000679179">
    <property type="component" value="Unassembled WGS sequence"/>
</dbReference>
<evidence type="ECO:0000256" key="1">
    <source>
        <dbReference type="ARBA" id="ARBA00004651"/>
    </source>
</evidence>
<reference evidence="9" key="1">
    <citation type="submission" date="2021-03" db="EMBL/GenBank/DDBJ databases">
        <title>Taxonomic study of Clostridium polyendosporum from meadow-gley soil under rice.</title>
        <authorList>
            <person name="Kobayashi H."/>
            <person name="Tanizawa Y."/>
            <person name="Yagura M."/>
        </authorList>
    </citation>
    <scope>NUCLEOTIDE SEQUENCE</scope>
    <source>
        <strain evidence="9">JCM 30710</strain>
    </source>
</reference>
<dbReference type="GO" id="GO:0005886">
    <property type="term" value="C:plasma membrane"/>
    <property type="evidence" value="ECO:0007669"/>
    <property type="project" value="UniProtKB-SubCell"/>
</dbReference>
<evidence type="ECO:0000256" key="5">
    <source>
        <dbReference type="ARBA" id="ARBA00022989"/>
    </source>
</evidence>
<protein>
    <submittedName>
        <fullName evidence="9">Sugar ABC transporter permease</fullName>
    </submittedName>
</protein>
<dbReference type="PROSITE" id="PS50928">
    <property type="entry name" value="ABC_TM1"/>
    <property type="match status" value="1"/>
</dbReference>
<organism evidence="9 10">
    <name type="scientific">Clostridium polyendosporum</name>
    <dbReference type="NCBI Taxonomy" id="69208"/>
    <lineage>
        <taxon>Bacteria</taxon>
        <taxon>Bacillati</taxon>
        <taxon>Bacillota</taxon>
        <taxon>Clostridia</taxon>
        <taxon>Eubacteriales</taxon>
        <taxon>Clostridiaceae</taxon>
        <taxon>Clostridium</taxon>
    </lineage>
</organism>
<evidence type="ECO:0000256" key="3">
    <source>
        <dbReference type="ARBA" id="ARBA00022475"/>
    </source>
</evidence>
<dbReference type="InterPro" id="IPR000515">
    <property type="entry name" value="MetI-like"/>
</dbReference>
<evidence type="ECO:0000256" key="4">
    <source>
        <dbReference type="ARBA" id="ARBA00022692"/>
    </source>
</evidence>
<feature type="domain" description="ABC transmembrane type-1" evidence="8">
    <location>
        <begin position="79"/>
        <end position="268"/>
    </location>
</feature>
<dbReference type="PANTHER" id="PTHR43744:SF12">
    <property type="entry name" value="ABC TRANSPORTER PERMEASE PROTEIN MG189-RELATED"/>
    <property type="match status" value="1"/>
</dbReference>
<dbReference type="InterPro" id="IPR035906">
    <property type="entry name" value="MetI-like_sf"/>
</dbReference>
<evidence type="ECO:0000313" key="10">
    <source>
        <dbReference type="Proteomes" id="UP000679179"/>
    </source>
</evidence>
<dbReference type="Pfam" id="PF00528">
    <property type="entry name" value="BPD_transp_1"/>
    <property type="match status" value="1"/>
</dbReference>
<feature type="transmembrane region" description="Helical" evidence="7">
    <location>
        <begin position="16"/>
        <end position="37"/>
    </location>
</feature>
<sequence length="283" mass="32110">MMSSSYFKRKRLKSKVELILISIVFLLFISPLLWMIVSSFKPEQQIFKDMQSLKAFIVNNPTIENYKNAFSRVTIFRYIGNSIFYVSLITIFGLIVNSLCGYALAKLKVPGSKYIVTLIISLIIIPFESIILPLYLIINDFGWTNKLIALVVPFIANCFNIYLFRQFFLGIPDELEEAASIDGASVLQIFIKIVLPLSKTMFATIFILTFVTQWGDFMWPLIVASDDSIRNIQVGLQFFFTDPPIRYGDILAALTFSTVPLGVIFLAFQKYYVEGISSSGIKG</sequence>
<accession>A0A919S053</accession>
<gene>
    <name evidence="9" type="primary">ABC-MSP</name>
    <name evidence="9" type="ORF">CPJCM30710_14940</name>
</gene>
<dbReference type="PANTHER" id="PTHR43744">
    <property type="entry name" value="ABC TRANSPORTER PERMEASE PROTEIN MG189-RELATED-RELATED"/>
    <property type="match status" value="1"/>
</dbReference>
<keyword evidence="6 7" id="KW-0472">Membrane</keyword>
<name>A0A919S053_9CLOT</name>
<feature type="transmembrane region" description="Helical" evidence="7">
    <location>
        <begin position="83"/>
        <end position="105"/>
    </location>
</feature>
<feature type="transmembrane region" description="Helical" evidence="7">
    <location>
        <begin position="189"/>
        <end position="211"/>
    </location>
</feature>
<keyword evidence="10" id="KW-1185">Reference proteome</keyword>
<evidence type="ECO:0000256" key="6">
    <source>
        <dbReference type="ARBA" id="ARBA00023136"/>
    </source>
</evidence>
<dbReference type="EMBL" id="BOPZ01000010">
    <property type="protein sequence ID" value="GIM28828.1"/>
    <property type="molecule type" value="Genomic_DNA"/>
</dbReference>
<comment type="subcellular location">
    <subcellularLocation>
        <location evidence="1 7">Cell membrane</location>
        <topology evidence="1 7">Multi-pass membrane protein</topology>
    </subcellularLocation>
</comment>
<evidence type="ECO:0000313" key="9">
    <source>
        <dbReference type="EMBL" id="GIM28828.1"/>
    </source>
</evidence>
<keyword evidence="4 7" id="KW-0812">Transmembrane</keyword>
<evidence type="ECO:0000259" key="8">
    <source>
        <dbReference type="PROSITE" id="PS50928"/>
    </source>
</evidence>
<dbReference type="SUPFAM" id="SSF161098">
    <property type="entry name" value="MetI-like"/>
    <property type="match status" value="1"/>
</dbReference>